<dbReference type="AlphaFoldDB" id="A0A409YBE7"/>
<keyword evidence="1" id="KW-0175">Coiled coil</keyword>
<dbReference type="Gene3D" id="3.30.420.10">
    <property type="entry name" value="Ribonuclease H-like superfamily/Ribonuclease H"/>
    <property type="match status" value="1"/>
</dbReference>
<dbReference type="GO" id="GO:0003676">
    <property type="term" value="F:nucleic acid binding"/>
    <property type="evidence" value="ECO:0007669"/>
    <property type="project" value="InterPro"/>
</dbReference>
<feature type="coiled-coil region" evidence="1">
    <location>
        <begin position="88"/>
        <end position="122"/>
    </location>
</feature>
<evidence type="ECO:0000313" key="4">
    <source>
        <dbReference type="Proteomes" id="UP000284842"/>
    </source>
</evidence>
<proteinExistence type="predicted"/>
<comment type="caution">
    <text evidence="3">The sequence shown here is derived from an EMBL/GenBank/DDBJ whole genome shotgun (WGS) entry which is preliminary data.</text>
</comment>
<keyword evidence="4" id="KW-1185">Reference proteome</keyword>
<evidence type="ECO:0000256" key="2">
    <source>
        <dbReference type="SAM" id="MobiDB-lite"/>
    </source>
</evidence>
<dbReference type="EMBL" id="NHTK01001317">
    <property type="protein sequence ID" value="PPR00334.1"/>
    <property type="molecule type" value="Genomic_DNA"/>
</dbReference>
<evidence type="ECO:0000256" key="1">
    <source>
        <dbReference type="SAM" id="Coils"/>
    </source>
</evidence>
<evidence type="ECO:0000313" key="3">
    <source>
        <dbReference type="EMBL" id="PPR00334.1"/>
    </source>
</evidence>
<organism evidence="3 4">
    <name type="scientific">Panaeolus cyanescens</name>
    <dbReference type="NCBI Taxonomy" id="181874"/>
    <lineage>
        <taxon>Eukaryota</taxon>
        <taxon>Fungi</taxon>
        <taxon>Dikarya</taxon>
        <taxon>Basidiomycota</taxon>
        <taxon>Agaricomycotina</taxon>
        <taxon>Agaricomycetes</taxon>
        <taxon>Agaricomycetidae</taxon>
        <taxon>Agaricales</taxon>
        <taxon>Agaricineae</taxon>
        <taxon>Galeropsidaceae</taxon>
        <taxon>Panaeolus</taxon>
    </lineage>
</organism>
<dbReference type="InterPro" id="IPR044730">
    <property type="entry name" value="RNase_H-like_dom_plant"/>
</dbReference>
<dbReference type="OrthoDB" id="3255824at2759"/>
<sequence>MDTVTTSQIQVDCQHSTDVSSCSHFKNTISDTNKSILQEIGAFVSLGGSENILGNLISKHLSWLVRQTFNHGVAVGRQAKTVEDEEVIAEYRRALQDVRSERDVAKEEYQSYKKRMVKTRKEVDRVKEYLNTLRWEDDEDLEGVSDDDSSHDEESVVSAEGAKTLESGVEEDEEGEPLNRTVDVGINNKAENNLDDDDKGVNKSQLDEVTQVQDVVLSPGLQPCGPFITGIYPWGLQVDRDSDTLTAPREETVTSTVKSDNTISQLPISPTKSDKLAIEVLQSISTSTSTTLAVQRTPGPATTCPTTKKGIKKLLRRIKEPGNHEIMKEAQEFLILAMATDKAKRTEGQEYLIAHWKVPTPTVSGGSSPEVTVDASAYGVGVIIKDVGWTCWRFTSSNSIPKGSNDSIVTSWAELVAAELGVRAAIDAGFRSCPLILRSDNQGVVKALKDGTWQEKHGLDDVLKRILKLCKRNFIVIKPRWIPTDDNPADDISRGNYPGKHDKFRPPSLPKVLSSLLKYVP</sequence>
<accession>A0A409YBE7</accession>
<name>A0A409YBE7_9AGAR</name>
<feature type="compositionally biased region" description="Acidic residues" evidence="2">
    <location>
        <begin position="140"/>
        <end position="151"/>
    </location>
</feature>
<dbReference type="InParanoid" id="A0A409YBE7"/>
<dbReference type="CDD" id="cd06222">
    <property type="entry name" value="RNase_H_like"/>
    <property type="match status" value="1"/>
</dbReference>
<dbReference type="Proteomes" id="UP000284842">
    <property type="component" value="Unassembled WGS sequence"/>
</dbReference>
<reference evidence="3 4" key="1">
    <citation type="journal article" date="2018" name="Evol. Lett.">
        <title>Horizontal gene cluster transfer increased hallucinogenic mushroom diversity.</title>
        <authorList>
            <person name="Reynolds H.T."/>
            <person name="Vijayakumar V."/>
            <person name="Gluck-Thaler E."/>
            <person name="Korotkin H.B."/>
            <person name="Matheny P.B."/>
            <person name="Slot J.C."/>
        </authorList>
    </citation>
    <scope>NUCLEOTIDE SEQUENCE [LARGE SCALE GENOMIC DNA]</scope>
    <source>
        <strain evidence="3 4">2629</strain>
    </source>
</reference>
<feature type="region of interest" description="Disordered" evidence="2">
    <location>
        <begin position="140"/>
        <end position="201"/>
    </location>
</feature>
<dbReference type="InterPro" id="IPR036397">
    <property type="entry name" value="RNaseH_sf"/>
</dbReference>
<gene>
    <name evidence="3" type="ORF">CVT24_004617</name>
</gene>
<protein>
    <submittedName>
        <fullName evidence="3">Uncharacterized protein</fullName>
    </submittedName>
</protein>